<gene>
    <name evidence="1" type="ORF">N0V93_009699</name>
</gene>
<organism evidence="1 2">
    <name type="scientific">Gnomoniopsis smithogilvyi</name>
    <dbReference type="NCBI Taxonomy" id="1191159"/>
    <lineage>
        <taxon>Eukaryota</taxon>
        <taxon>Fungi</taxon>
        <taxon>Dikarya</taxon>
        <taxon>Ascomycota</taxon>
        <taxon>Pezizomycotina</taxon>
        <taxon>Sordariomycetes</taxon>
        <taxon>Sordariomycetidae</taxon>
        <taxon>Diaporthales</taxon>
        <taxon>Gnomoniaceae</taxon>
        <taxon>Gnomoniopsis</taxon>
    </lineage>
</organism>
<dbReference type="AlphaFoldDB" id="A0A9W9CT23"/>
<protein>
    <submittedName>
        <fullName evidence="1">Uncharacterized protein</fullName>
    </submittedName>
</protein>
<evidence type="ECO:0000313" key="2">
    <source>
        <dbReference type="Proteomes" id="UP001140453"/>
    </source>
</evidence>
<dbReference type="EMBL" id="JAPEVB010000006">
    <property type="protein sequence ID" value="KAJ4386801.1"/>
    <property type="molecule type" value="Genomic_DNA"/>
</dbReference>
<evidence type="ECO:0000313" key="1">
    <source>
        <dbReference type="EMBL" id="KAJ4386801.1"/>
    </source>
</evidence>
<reference evidence="1" key="1">
    <citation type="submission" date="2022-10" db="EMBL/GenBank/DDBJ databases">
        <title>Tapping the CABI collections for fungal endophytes: first genome assemblies for Collariella, Neodidymelliopsis, Ascochyta clinopodiicola, Didymella pomorum, Didymosphaeria variabile, Neocosmospora piperis and Neocucurbitaria cava.</title>
        <authorList>
            <person name="Hill R."/>
        </authorList>
    </citation>
    <scope>NUCLEOTIDE SEQUENCE</scope>
    <source>
        <strain evidence="1">IMI 355082</strain>
    </source>
</reference>
<dbReference type="Proteomes" id="UP001140453">
    <property type="component" value="Unassembled WGS sequence"/>
</dbReference>
<comment type="caution">
    <text evidence="1">The sequence shown here is derived from an EMBL/GenBank/DDBJ whole genome shotgun (WGS) entry which is preliminary data.</text>
</comment>
<keyword evidence="2" id="KW-1185">Reference proteome</keyword>
<accession>A0A9W9CT23</accession>
<proteinExistence type="predicted"/>
<sequence>MSQQQTLGDFGLQRHTTQNKLPSMFAFLEEKAHPVNMSRNGQAFYVLPAKESKTTDPISQVSFTYTKNVAEKTLVVFSAFLANSTGTVRYTDMRAWQIIVDSWLTAGGSQPAGNPEDLRYLAFHDVLEGQSKAALVKEMQRQWAAAAAGLPPRSAPPPPPHPPECVEFTAATSGENWLTNPWIRCSEHVAAALSLSSIQQQQITVSRAWSIFMGADVDEYHLVVEFASASI</sequence>
<name>A0A9W9CT23_9PEZI</name>